<dbReference type="Gene3D" id="1.20.1540.10">
    <property type="entry name" value="Rhomboid-like"/>
    <property type="match status" value="1"/>
</dbReference>
<evidence type="ECO:0000256" key="2">
    <source>
        <dbReference type="ARBA" id="ARBA00022692"/>
    </source>
</evidence>
<comment type="caution">
    <text evidence="7">The sequence shown here is derived from an EMBL/GenBank/DDBJ whole genome shotgun (WGS) entry which is preliminary data.</text>
</comment>
<dbReference type="GO" id="GO:0006508">
    <property type="term" value="P:proteolysis"/>
    <property type="evidence" value="ECO:0007669"/>
    <property type="project" value="UniProtKB-KW"/>
</dbReference>
<keyword evidence="8" id="KW-1185">Reference proteome</keyword>
<dbReference type="GO" id="GO:0016020">
    <property type="term" value="C:membrane"/>
    <property type="evidence" value="ECO:0007669"/>
    <property type="project" value="UniProtKB-SubCell"/>
</dbReference>
<feature type="transmembrane region" description="Helical" evidence="5">
    <location>
        <begin position="154"/>
        <end position="170"/>
    </location>
</feature>
<keyword evidence="2 5" id="KW-0812">Transmembrane</keyword>
<accession>A0A5C5UDU8</accession>
<feature type="transmembrane region" description="Helical" evidence="5">
    <location>
        <begin position="65"/>
        <end position="91"/>
    </location>
</feature>
<feature type="transmembrane region" description="Helical" evidence="5">
    <location>
        <begin position="129"/>
        <end position="147"/>
    </location>
</feature>
<evidence type="ECO:0000256" key="1">
    <source>
        <dbReference type="ARBA" id="ARBA00004141"/>
    </source>
</evidence>
<evidence type="ECO:0000313" key="7">
    <source>
        <dbReference type="EMBL" id="TWT23907.1"/>
    </source>
</evidence>
<dbReference type="InterPro" id="IPR022764">
    <property type="entry name" value="Peptidase_S54_rhomboid_dom"/>
</dbReference>
<dbReference type="PANTHER" id="PTHR43731:SF26">
    <property type="entry name" value="RHOMBOID-LIKE PROTEIN 10, CHLOROPLASTIC"/>
    <property type="match status" value="1"/>
</dbReference>
<keyword evidence="3 5" id="KW-1133">Transmembrane helix</keyword>
<evidence type="ECO:0000256" key="3">
    <source>
        <dbReference type="ARBA" id="ARBA00022989"/>
    </source>
</evidence>
<evidence type="ECO:0000259" key="6">
    <source>
        <dbReference type="Pfam" id="PF01694"/>
    </source>
</evidence>
<evidence type="ECO:0000256" key="5">
    <source>
        <dbReference type="SAM" id="Phobius"/>
    </source>
</evidence>
<evidence type="ECO:0000256" key="4">
    <source>
        <dbReference type="ARBA" id="ARBA00023136"/>
    </source>
</evidence>
<dbReference type="Proteomes" id="UP000320791">
    <property type="component" value="Unassembled WGS sequence"/>
</dbReference>
<protein>
    <submittedName>
        <fullName evidence="7">Rhomboid family intramembrane serine protease</fullName>
    </submittedName>
</protein>
<comment type="subcellular location">
    <subcellularLocation>
        <location evidence="1">Membrane</location>
        <topology evidence="1">Multi-pass membrane protein</topology>
    </subcellularLocation>
</comment>
<dbReference type="PANTHER" id="PTHR43731">
    <property type="entry name" value="RHOMBOID PROTEASE"/>
    <property type="match status" value="1"/>
</dbReference>
<dbReference type="InterPro" id="IPR035952">
    <property type="entry name" value="Rhomboid-like_sf"/>
</dbReference>
<name>A0A5C5UDU8_9CORY</name>
<dbReference type="AlphaFoldDB" id="A0A5C5UDU8"/>
<reference evidence="7 8" key="1">
    <citation type="submission" date="2019-08" db="EMBL/GenBank/DDBJ databases">
        <authorList>
            <person name="Lei W."/>
        </authorList>
    </citation>
    <scope>NUCLEOTIDE SEQUENCE [LARGE SCALE GENOMIC DNA]</scope>
    <source>
        <strain evidence="7 8">CCUG 58627</strain>
    </source>
</reference>
<sequence length="234" mass="25398">MLMTQWLSKAQREAPVTLLLCSAMIAIYLVTAVQSQSFLHNIEYSSLAEDWVLYYPQMLVESWGWVRAITGAFIHIGPVHLGLNTIALFLFGREVEKGLGSVALFNAFLAGALGSSAAVIWFAPESPTAGASGAVYALMTLYVVVALRRRLEIRGLLVLIVVNILFTLMWSEVISVWGHFGGLAVGIALAIVTWAIRQKGVLNVAYILLCATCLGAVFWRLGLLSTTAPVLTTL</sequence>
<organism evidence="7 8">
    <name type="scientific">Corynebacterium canis</name>
    <dbReference type="NCBI Taxonomy" id="679663"/>
    <lineage>
        <taxon>Bacteria</taxon>
        <taxon>Bacillati</taxon>
        <taxon>Actinomycetota</taxon>
        <taxon>Actinomycetes</taxon>
        <taxon>Mycobacteriales</taxon>
        <taxon>Corynebacteriaceae</taxon>
        <taxon>Corynebacterium</taxon>
    </lineage>
</organism>
<dbReference type="RefSeq" id="WP_146324980.1">
    <property type="nucleotide sequence ID" value="NZ_BAABLR010000069.1"/>
</dbReference>
<dbReference type="Pfam" id="PF01694">
    <property type="entry name" value="Rhomboid"/>
    <property type="match status" value="1"/>
</dbReference>
<keyword evidence="4 5" id="KW-0472">Membrane</keyword>
<gene>
    <name evidence="7" type="ORF">FRX94_09560</name>
</gene>
<evidence type="ECO:0000313" key="8">
    <source>
        <dbReference type="Proteomes" id="UP000320791"/>
    </source>
</evidence>
<feature type="transmembrane region" description="Helical" evidence="5">
    <location>
        <begin position="176"/>
        <end position="196"/>
    </location>
</feature>
<dbReference type="OrthoDB" id="9807874at2"/>
<proteinExistence type="predicted"/>
<dbReference type="EMBL" id="VOHM01000022">
    <property type="protein sequence ID" value="TWT23907.1"/>
    <property type="molecule type" value="Genomic_DNA"/>
</dbReference>
<dbReference type="InterPro" id="IPR050925">
    <property type="entry name" value="Rhomboid_protease_S54"/>
</dbReference>
<feature type="transmembrane region" description="Helical" evidence="5">
    <location>
        <begin position="203"/>
        <end position="221"/>
    </location>
</feature>
<feature type="transmembrane region" description="Helical" evidence="5">
    <location>
        <begin position="103"/>
        <end position="123"/>
    </location>
</feature>
<keyword evidence="7" id="KW-0378">Hydrolase</keyword>
<dbReference type="SUPFAM" id="SSF144091">
    <property type="entry name" value="Rhomboid-like"/>
    <property type="match status" value="1"/>
</dbReference>
<dbReference type="GO" id="GO:0004252">
    <property type="term" value="F:serine-type endopeptidase activity"/>
    <property type="evidence" value="ECO:0007669"/>
    <property type="project" value="InterPro"/>
</dbReference>
<feature type="domain" description="Peptidase S54 rhomboid" evidence="6">
    <location>
        <begin position="63"/>
        <end position="194"/>
    </location>
</feature>
<keyword evidence="7" id="KW-0645">Protease</keyword>